<comment type="subunit">
    <text evidence="4">Component of the eukaryotic translation initiation factor 3 (eIF-3) complex.</text>
</comment>
<comment type="function">
    <text evidence="4">Component of the eukaryotic translation initiation factor 3 (eIF-3) complex, which is involved in protein synthesis of a specialized repertoire of mRNAs and, together with other initiation factors, stimulates binding of mRNA and methionyl-tRNAi to the 40S ribosome. The eIF-3 complex specifically targets and initiates translation of a subset of mRNAs involved in cell proliferation.</text>
</comment>
<dbReference type="OMA" id="AGWFIRN"/>
<dbReference type="GO" id="GO:0003743">
    <property type="term" value="F:translation initiation factor activity"/>
    <property type="evidence" value="ECO:0007669"/>
    <property type="project" value="UniProtKB-UniRule"/>
</dbReference>
<evidence type="ECO:0000256" key="5">
    <source>
        <dbReference type="SAM" id="MobiDB-lite"/>
    </source>
</evidence>
<sequence length="516" mass="57714">MSDPTAEDFLVNQQIKDFAFDLHDATRRSHLAEDIKRLYTVEFKELSEKYCDKQPWPVAEAIASQCIGNDGAPDAYFLCVYRELMFRHMFAKLKTTLEDRLAAWANYRALFDFVLAGDDAATELSSQWVFDILHEFVYQFQSFCQYRTQNSGRSAEERSLLEASDACWHAPTVLGYLLRLAELGRAADGPAGRARAPSPLHYQMGYFATISRSRVECLLGDYEASVAALGAVDPFDEGAEFAKIFSCRLNVLYHLGYSLMMLKRYRDALATFDGVLAHLARLAKHGGLQRFPAADQVQKMNDRMLALFAIALALAPGFPVDDGVAAAIKDKYGDKMALMERGDAATFDNMLTYASPKFVVPSIPDYGAPVNSSHDAYKQQIRLFNDEVLQQQKLSKIRSYLKLYTSIGLDKLARFNDESVAAFRAQLVGIKAKLRLDDRKPIGAARLDAAGGADDIHFYVKGDMIHVDEPATQAARHDDFFANQMKKYDDYIEVVKGLDAKPPPPPASPRAAQDRD</sequence>
<comment type="similarity">
    <text evidence="4">Belongs to the eIF-3 subunit L family.</text>
</comment>
<accession>F0XXG4</accession>
<dbReference type="EMBL" id="GL833121">
    <property type="protein sequence ID" value="EGB11937.1"/>
    <property type="molecule type" value="Genomic_DNA"/>
</dbReference>
<evidence type="ECO:0000256" key="1">
    <source>
        <dbReference type="ARBA" id="ARBA00022490"/>
    </source>
</evidence>
<name>F0XXG4_AURAN</name>
<evidence type="ECO:0000313" key="6">
    <source>
        <dbReference type="EMBL" id="EGB11937.1"/>
    </source>
</evidence>
<dbReference type="eggNOG" id="KOG3677">
    <property type="taxonomic scope" value="Eukaryota"/>
</dbReference>
<feature type="region of interest" description="Disordered" evidence="5">
    <location>
        <begin position="497"/>
        <end position="516"/>
    </location>
</feature>
<proteinExistence type="inferred from homology"/>
<dbReference type="HAMAP" id="MF_03011">
    <property type="entry name" value="eIF3l"/>
    <property type="match status" value="1"/>
</dbReference>
<organism evidence="7">
    <name type="scientific">Aureococcus anophagefferens</name>
    <name type="common">Harmful bloom alga</name>
    <dbReference type="NCBI Taxonomy" id="44056"/>
    <lineage>
        <taxon>Eukaryota</taxon>
        <taxon>Sar</taxon>
        <taxon>Stramenopiles</taxon>
        <taxon>Ochrophyta</taxon>
        <taxon>Pelagophyceae</taxon>
        <taxon>Pelagomonadales</taxon>
        <taxon>Pelagomonadaceae</taxon>
        <taxon>Aureococcus</taxon>
    </lineage>
</organism>
<dbReference type="PANTHER" id="PTHR13242:SF0">
    <property type="entry name" value="EUKARYOTIC TRANSLATION INITIATION FACTOR 3 SUBUNIT L"/>
    <property type="match status" value="1"/>
</dbReference>
<keyword evidence="7" id="KW-1185">Reference proteome</keyword>
<dbReference type="GeneID" id="20219269"/>
<evidence type="ECO:0000313" key="7">
    <source>
        <dbReference type="Proteomes" id="UP000002729"/>
    </source>
</evidence>
<dbReference type="PANTHER" id="PTHR13242">
    <property type="entry name" value="EUKARYOTIC TRANSLATION INITIATION FACTOR 3"/>
    <property type="match status" value="1"/>
</dbReference>
<dbReference type="OrthoDB" id="15082at2759"/>
<dbReference type="RefSeq" id="XP_009033046.1">
    <property type="nucleotide sequence ID" value="XM_009034798.1"/>
</dbReference>
<dbReference type="GO" id="GO:0016282">
    <property type="term" value="C:eukaryotic 43S preinitiation complex"/>
    <property type="evidence" value="ECO:0007669"/>
    <property type="project" value="UniProtKB-UniRule"/>
</dbReference>
<keyword evidence="1 4" id="KW-0963">Cytoplasm</keyword>
<dbReference type="AlphaFoldDB" id="F0XXG4"/>
<dbReference type="Proteomes" id="UP000002729">
    <property type="component" value="Unassembled WGS sequence"/>
</dbReference>
<gene>
    <name evidence="6" type="ORF">AURANDRAFT_20293</name>
</gene>
<keyword evidence="3 4" id="KW-0648">Protein biosynthesis</keyword>
<keyword evidence="2 4" id="KW-0396">Initiation factor</keyword>
<dbReference type="InterPro" id="IPR019382">
    <property type="entry name" value="eIF3l"/>
</dbReference>
<dbReference type="GO" id="GO:0001732">
    <property type="term" value="P:formation of cytoplasmic translation initiation complex"/>
    <property type="evidence" value="ECO:0007669"/>
    <property type="project" value="UniProtKB-UniRule"/>
</dbReference>
<dbReference type="FunCoup" id="F0XXG4">
    <property type="interactions" value="525"/>
</dbReference>
<evidence type="ECO:0000256" key="4">
    <source>
        <dbReference type="HAMAP-Rule" id="MF_03011"/>
    </source>
</evidence>
<dbReference type="GO" id="GO:0033290">
    <property type="term" value="C:eukaryotic 48S preinitiation complex"/>
    <property type="evidence" value="ECO:0007669"/>
    <property type="project" value="UniProtKB-UniRule"/>
</dbReference>
<dbReference type="InParanoid" id="F0XXG4"/>
<evidence type="ECO:0000256" key="2">
    <source>
        <dbReference type="ARBA" id="ARBA00022540"/>
    </source>
</evidence>
<protein>
    <recommendedName>
        <fullName evidence="4">Eukaryotic translation initiation factor 3 subunit L</fullName>
        <shortName evidence="4">eIF3l</shortName>
    </recommendedName>
</protein>
<dbReference type="Pfam" id="PF10255">
    <property type="entry name" value="Paf67"/>
    <property type="match status" value="1"/>
</dbReference>
<reference evidence="6 7" key="1">
    <citation type="journal article" date="2011" name="Proc. Natl. Acad. Sci. U.S.A.">
        <title>Niche of harmful alga Aureococcus anophagefferens revealed through ecogenomics.</title>
        <authorList>
            <person name="Gobler C.J."/>
            <person name="Berry D.L."/>
            <person name="Dyhrman S.T."/>
            <person name="Wilhelm S.W."/>
            <person name="Salamov A."/>
            <person name="Lobanov A.V."/>
            <person name="Zhang Y."/>
            <person name="Collier J.L."/>
            <person name="Wurch L.L."/>
            <person name="Kustka A.B."/>
            <person name="Dill B.D."/>
            <person name="Shah M."/>
            <person name="VerBerkmoes N.C."/>
            <person name="Kuo A."/>
            <person name="Terry A."/>
            <person name="Pangilinan J."/>
            <person name="Lindquist E.A."/>
            <person name="Lucas S."/>
            <person name="Paulsen I.T."/>
            <person name="Hattenrath-Lehmann T.K."/>
            <person name="Talmage S.C."/>
            <person name="Walker E.A."/>
            <person name="Koch F."/>
            <person name="Burson A.M."/>
            <person name="Marcoval M.A."/>
            <person name="Tang Y.Z."/>
            <person name="Lecleir G.R."/>
            <person name="Coyne K.J."/>
            <person name="Berg G.M."/>
            <person name="Bertrand E.M."/>
            <person name="Saito M.A."/>
            <person name="Gladyshev V.N."/>
            <person name="Grigoriev I.V."/>
        </authorList>
    </citation>
    <scope>NUCLEOTIDE SEQUENCE [LARGE SCALE GENOMIC DNA]</scope>
    <source>
        <strain evidence="7">CCMP 1984</strain>
    </source>
</reference>
<evidence type="ECO:0000256" key="3">
    <source>
        <dbReference type="ARBA" id="ARBA00022917"/>
    </source>
</evidence>
<dbReference type="GO" id="GO:0005852">
    <property type="term" value="C:eukaryotic translation initiation factor 3 complex"/>
    <property type="evidence" value="ECO:0007669"/>
    <property type="project" value="UniProtKB-UniRule"/>
</dbReference>
<comment type="subcellular location">
    <subcellularLocation>
        <location evidence="4">Cytoplasm</location>
    </subcellularLocation>
</comment>
<dbReference type="KEGG" id="aaf:AURANDRAFT_20293"/>